<feature type="transmembrane region" description="Helical" evidence="5">
    <location>
        <begin position="7"/>
        <end position="24"/>
    </location>
</feature>
<feature type="transmembrane region" description="Helical" evidence="5">
    <location>
        <begin position="227"/>
        <end position="246"/>
    </location>
</feature>
<accession>A0A5C0VPH5</accession>
<feature type="transmembrane region" description="Helical" evidence="5">
    <location>
        <begin position="420"/>
        <end position="437"/>
    </location>
</feature>
<keyword evidence="8" id="KW-1185">Reference proteome</keyword>
<feature type="transmembrane region" description="Helical" evidence="5">
    <location>
        <begin position="129"/>
        <end position="150"/>
    </location>
</feature>
<dbReference type="PANTHER" id="PTHR37422">
    <property type="entry name" value="TEICHURONIC ACID BIOSYNTHESIS PROTEIN TUAE"/>
    <property type="match status" value="1"/>
</dbReference>
<keyword evidence="2 5" id="KW-0812">Transmembrane</keyword>
<feature type="transmembrane region" description="Helical" evidence="5">
    <location>
        <begin position="105"/>
        <end position="123"/>
    </location>
</feature>
<gene>
    <name evidence="7" type="ORF">FYC62_14875</name>
</gene>
<evidence type="ECO:0000256" key="1">
    <source>
        <dbReference type="ARBA" id="ARBA00004141"/>
    </source>
</evidence>
<keyword evidence="4 5" id="KW-0472">Membrane</keyword>
<protein>
    <submittedName>
        <fullName evidence="7">O-antigen ligase family protein</fullName>
    </submittedName>
</protein>
<feature type="transmembrane region" description="Helical" evidence="5">
    <location>
        <begin position="201"/>
        <end position="220"/>
    </location>
</feature>
<dbReference type="GO" id="GO:0016874">
    <property type="term" value="F:ligase activity"/>
    <property type="evidence" value="ECO:0007669"/>
    <property type="project" value="UniProtKB-KW"/>
</dbReference>
<evidence type="ECO:0000256" key="5">
    <source>
        <dbReference type="SAM" id="Phobius"/>
    </source>
</evidence>
<dbReference type="GO" id="GO:0016020">
    <property type="term" value="C:membrane"/>
    <property type="evidence" value="ECO:0007669"/>
    <property type="project" value="UniProtKB-SubCell"/>
</dbReference>
<feature type="transmembrane region" description="Helical" evidence="5">
    <location>
        <begin position="391"/>
        <end position="413"/>
    </location>
</feature>
<dbReference type="Proteomes" id="UP000323653">
    <property type="component" value="Chromosome"/>
</dbReference>
<reference evidence="7 8" key="1">
    <citation type="submission" date="2019-08" db="EMBL/GenBank/DDBJ databases">
        <title>Pedobacter sp. nov., isolated from Han river, South Korea.</title>
        <authorList>
            <person name="Lee D.-H."/>
            <person name="Kim Y.-S."/>
            <person name="Hwang E.-M."/>
            <person name="Le Tran T.C."/>
            <person name="Cha C.-J."/>
        </authorList>
    </citation>
    <scope>NUCLEOTIDE SEQUENCE [LARGE SCALE GENOMIC DNA]</scope>
    <source>
        <strain evidence="7 8">CJ43</strain>
    </source>
</reference>
<dbReference type="RefSeq" id="WP_149075498.1">
    <property type="nucleotide sequence ID" value="NZ_CP043329.1"/>
</dbReference>
<evidence type="ECO:0000313" key="7">
    <source>
        <dbReference type="EMBL" id="QEK52804.1"/>
    </source>
</evidence>
<feature type="transmembrane region" description="Helical" evidence="5">
    <location>
        <begin position="449"/>
        <end position="465"/>
    </location>
</feature>
<organism evidence="7 8">
    <name type="scientific">Pedobacter aquae</name>
    <dbReference type="NCBI Taxonomy" id="2605747"/>
    <lineage>
        <taxon>Bacteria</taxon>
        <taxon>Pseudomonadati</taxon>
        <taxon>Bacteroidota</taxon>
        <taxon>Sphingobacteriia</taxon>
        <taxon>Sphingobacteriales</taxon>
        <taxon>Sphingobacteriaceae</taxon>
        <taxon>Pedobacter</taxon>
    </lineage>
</organism>
<evidence type="ECO:0000259" key="6">
    <source>
        <dbReference type="Pfam" id="PF04932"/>
    </source>
</evidence>
<dbReference type="AlphaFoldDB" id="A0A5C0VPH5"/>
<dbReference type="EMBL" id="CP043329">
    <property type="protein sequence ID" value="QEK52804.1"/>
    <property type="molecule type" value="Genomic_DNA"/>
</dbReference>
<sequence>MITSIKQIYALSIGFLMLIAFVVFKFPVYYGLLIPAALIFTALFIFSLDKILLLIAFCTPLSVKIMLGTAGINLPDEPMMFAFSLVFFLKLWQEPSDFKTVFKSPLTICVLMFYCWLIITSLSSSIPLVSLKFLLTHFWFIATGFLWGFFIFQQKHNIKNFIISYGLGLCLIIYYTSIRHWQRGFSQKSGTFVMTPFFDDHTVYSAVCAMIFVFAMVLIIKGRAYLSNVNFIFLLIIAASTTVGILLSYSRAAWLSIIITLGFALLIKLRLRFKTIIIGLVIAACIALIFQNQIYQTIRFNKSASGKTLEGDLKSISNISTDDSNVERLNRWKSAWRMFQEKPFWGYGPGTYQFQYSGYQRAHEMTSISTTTGDMGGIHSEYLRPLIESGVVGLLTFLMLVFTVIKLLLNVIYQSPDKQLQLYALAVLLSLSTYLIHGFLNNFLDQDKAALVFWALLGMTGAIYHQHKNIKFI</sequence>
<evidence type="ECO:0000256" key="2">
    <source>
        <dbReference type="ARBA" id="ARBA00022692"/>
    </source>
</evidence>
<keyword evidence="3 5" id="KW-1133">Transmembrane helix</keyword>
<evidence type="ECO:0000256" key="3">
    <source>
        <dbReference type="ARBA" id="ARBA00022989"/>
    </source>
</evidence>
<feature type="transmembrane region" description="Helical" evidence="5">
    <location>
        <begin position="162"/>
        <end position="181"/>
    </location>
</feature>
<feature type="transmembrane region" description="Helical" evidence="5">
    <location>
        <begin position="276"/>
        <end position="295"/>
    </location>
</feature>
<comment type="subcellular location">
    <subcellularLocation>
        <location evidence="1">Membrane</location>
        <topology evidence="1">Multi-pass membrane protein</topology>
    </subcellularLocation>
</comment>
<dbReference type="InterPro" id="IPR051533">
    <property type="entry name" value="WaaL-like"/>
</dbReference>
<feature type="domain" description="O-antigen ligase-related" evidence="6">
    <location>
        <begin position="238"/>
        <end position="398"/>
    </location>
</feature>
<dbReference type="KEGG" id="pej:FYC62_14875"/>
<feature type="transmembrane region" description="Helical" evidence="5">
    <location>
        <begin position="252"/>
        <end position="269"/>
    </location>
</feature>
<dbReference type="InterPro" id="IPR007016">
    <property type="entry name" value="O-antigen_ligase-rel_domated"/>
</dbReference>
<dbReference type="PANTHER" id="PTHR37422:SF13">
    <property type="entry name" value="LIPOPOLYSACCHARIDE BIOSYNTHESIS PROTEIN PA4999-RELATED"/>
    <property type="match status" value="1"/>
</dbReference>
<keyword evidence="7" id="KW-0436">Ligase</keyword>
<dbReference type="Pfam" id="PF04932">
    <property type="entry name" value="Wzy_C"/>
    <property type="match status" value="1"/>
</dbReference>
<proteinExistence type="predicted"/>
<name>A0A5C0VPH5_9SPHI</name>
<evidence type="ECO:0000313" key="8">
    <source>
        <dbReference type="Proteomes" id="UP000323653"/>
    </source>
</evidence>
<evidence type="ECO:0000256" key="4">
    <source>
        <dbReference type="ARBA" id="ARBA00023136"/>
    </source>
</evidence>
<feature type="transmembrane region" description="Helical" evidence="5">
    <location>
        <begin position="30"/>
        <end position="46"/>
    </location>
</feature>